<dbReference type="PANTHER" id="PTHR22931:SF9">
    <property type="entry name" value="PYRUVATE, PHOSPHATE DIKINASE 1, CHLOROPLASTIC"/>
    <property type="match status" value="1"/>
</dbReference>
<sequence>MAKTSKASRRPVATAKGGRAAAGPARATAAKPAKPAGKPLAGKAAKVTASAKPAAKVAAARRAVPAAKSAKPAVKATKLTRSSTKAATKPATKPIKSPARKPATKPAARATKPAAKPAARVAKPSGAKPPVKAPTPVAVKGKWVYTFGNGTAEGASGMKNLLGGKGANLAEMAGLGLPVPPGFTISTEVCTYYYQNNRTYPKTLKPQVEAALAHIAKIVGKDFGDKTDPLLVSVRSGARASMPGMMDTVLNLGLNDETVEALAKQAGDRRFAFDSYRRFITMYSNVVLDVGYHNFEELLDEHKDEHGYKLDTDLTAEDWEKLIVRYKERVIRETGKPFPQDPHEQLWGAIGAVFGSWMNQRAITYRRLNGVPESWGTAVNVQAMVFGNLGETSATGVAFSRNPSTGERKLYGEFLINAQGEDVVAGIRTPQEITEAARIASGSDKPSLEKAMPEPFKELVKYYTKLEKHYRDMQDMEFTVERGRLWMLQTRNGKRTAKAALKIAVDLANEGVISRNEAVLRIEPNSLDQLLHPTIDPKAERKMIATGLPASPGAAAGEIVFNSDEAELLKSQNRKVILVRVETSPEDIHGMHAAEGILTTRGGMTSHAAVVARGMGKPCVAGAGSIRVDYAAGTMTASGQVFKKGDVITIDGSTGHVLAGRVPMQEPTLSDDFATLMAWADKARKLKVRTNADTPNDAKVAIKFGAEGIGLCRTEHMFFEGDRIRAVREMILADDEQSRRNALAKLLPMQRGDFAQIFEVMKGKPVTIRLLDPPLHEFLPHTEQEIAEVATAMGADPRKLADRAKELSEFNPMLGFRGCRLAVVYPEIAEMQARAIFEAAVDAAKKTGEPVVPEVMVPLIASKAELDLVKGRIDAMAQAVMKESGTRFKYQVGTMIELPRAALRAGEIAESAEFFSFGTNDLTQTTFGISRDDAATFIGTYTAKNIFPNDPFVSVDQEGVGELMQIATERGRAVREKLKTGICGEHGGDPASVMFCAKLGLDYVSCSPFRVPIARLAAAQAALGGGSSGTV</sequence>
<feature type="binding site" evidence="14">
    <location>
        <position position="921"/>
    </location>
    <ligand>
        <name>substrate</name>
    </ligand>
</feature>
<feature type="binding site" evidence="14">
    <location>
        <position position="918"/>
    </location>
    <ligand>
        <name>substrate</name>
    </ligand>
</feature>
<dbReference type="SUPFAM" id="SSF56059">
    <property type="entry name" value="Glutathione synthetase ATP-binding domain-like"/>
    <property type="match status" value="1"/>
</dbReference>
<dbReference type="PIRSF" id="PIRSF000853">
    <property type="entry name" value="PPDK"/>
    <property type="match status" value="1"/>
</dbReference>
<evidence type="ECO:0000256" key="7">
    <source>
        <dbReference type="ARBA" id="ARBA00022723"/>
    </source>
</evidence>
<evidence type="ECO:0000256" key="9">
    <source>
        <dbReference type="ARBA" id="ARBA00022777"/>
    </source>
</evidence>
<keyword evidence="10" id="KW-0067">ATP-binding</keyword>
<feature type="binding site" evidence="14">
    <location>
        <position position="769"/>
    </location>
    <ligand>
        <name>substrate</name>
    </ligand>
</feature>
<dbReference type="InterPro" id="IPR015813">
    <property type="entry name" value="Pyrv/PenolPyrv_kinase-like_dom"/>
</dbReference>
<evidence type="ECO:0000313" key="21">
    <source>
        <dbReference type="Proteomes" id="UP000248863"/>
    </source>
</evidence>
<dbReference type="RefSeq" id="WP_111357531.1">
    <property type="nucleotide sequence ID" value="NZ_NHSK01000104.1"/>
</dbReference>
<dbReference type="NCBIfam" id="NF004531">
    <property type="entry name" value="PRK05878.1"/>
    <property type="match status" value="1"/>
</dbReference>
<dbReference type="SUPFAM" id="SSF51621">
    <property type="entry name" value="Phosphoenolpyruvate/pyruvate domain"/>
    <property type="match status" value="1"/>
</dbReference>
<feature type="active site" description="Proton donor" evidence="13">
    <location>
        <position position="983"/>
    </location>
</feature>
<evidence type="ECO:0000256" key="8">
    <source>
        <dbReference type="ARBA" id="ARBA00022741"/>
    </source>
</evidence>
<dbReference type="GO" id="GO:0016301">
    <property type="term" value="F:kinase activity"/>
    <property type="evidence" value="ECO:0007669"/>
    <property type="project" value="UniProtKB-KW"/>
</dbReference>
<dbReference type="SUPFAM" id="SSF52009">
    <property type="entry name" value="Phosphohistidine domain"/>
    <property type="match status" value="1"/>
</dbReference>
<evidence type="ECO:0000256" key="5">
    <source>
        <dbReference type="ARBA" id="ARBA00020138"/>
    </source>
</evidence>
<keyword evidence="8" id="KW-0547">Nucleotide-binding</keyword>
<keyword evidence="9 20" id="KW-0418">Kinase</keyword>
<evidence type="ECO:0000256" key="11">
    <source>
        <dbReference type="ARBA" id="ARBA00022842"/>
    </source>
</evidence>
<feature type="binding site" evidence="15">
    <location>
        <position position="921"/>
    </location>
    <ligand>
        <name>Mg(2+)</name>
        <dbReference type="ChEBI" id="CHEBI:18420"/>
    </ligand>
</feature>
<dbReference type="EMBL" id="NPEU01000125">
    <property type="protein sequence ID" value="RAI38458.1"/>
    <property type="molecule type" value="Genomic_DNA"/>
</dbReference>
<dbReference type="NCBIfam" id="TIGR01828">
    <property type="entry name" value="pyru_phos_dikin"/>
    <property type="match status" value="1"/>
</dbReference>
<keyword evidence="6" id="KW-0808">Transferase</keyword>
<dbReference type="InterPro" id="IPR023151">
    <property type="entry name" value="PEP_util_CS"/>
</dbReference>
<dbReference type="PROSITE" id="PS00742">
    <property type="entry name" value="PEP_ENZYMES_2"/>
    <property type="match status" value="1"/>
</dbReference>
<dbReference type="Pfam" id="PF01326">
    <property type="entry name" value="PPDK_N"/>
    <property type="match status" value="3"/>
</dbReference>
<keyword evidence="11 15" id="KW-0460">Magnesium</keyword>
<evidence type="ECO:0000256" key="10">
    <source>
        <dbReference type="ARBA" id="ARBA00022840"/>
    </source>
</evidence>
<feature type="binding site" evidence="14">
    <location>
        <position position="897"/>
    </location>
    <ligand>
        <name>substrate</name>
    </ligand>
</feature>
<dbReference type="Pfam" id="PF00391">
    <property type="entry name" value="PEP-utilizers"/>
    <property type="match status" value="1"/>
</dbReference>
<evidence type="ECO:0000256" key="2">
    <source>
        <dbReference type="ARBA" id="ARBA00003144"/>
    </source>
</evidence>
<feature type="domain" description="Pyruvate phosphate dikinase AMP/ATP-binding" evidence="18">
    <location>
        <begin position="456"/>
        <end position="505"/>
    </location>
</feature>
<dbReference type="Gene3D" id="1.10.189.10">
    <property type="entry name" value="Pyruvate Phosphate Dikinase, domain 2"/>
    <property type="match status" value="1"/>
</dbReference>
<dbReference type="Proteomes" id="UP000248863">
    <property type="component" value="Unassembled WGS sequence"/>
</dbReference>
<evidence type="ECO:0000256" key="4">
    <source>
        <dbReference type="ARBA" id="ARBA00011994"/>
    </source>
</evidence>
<evidence type="ECO:0000256" key="6">
    <source>
        <dbReference type="ARBA" id="ARBA00022679"/>
    </source>
</evidence>
<dbReference type="Pfam" id="PF02896">
    <property type="entry name" value="PEP-utilizers_C"/>
    <property type="match status" value="1"/>
</dbReference>
<feature type="domain" description="Pyruvate phosphate dikinase AMP/ATP-binding" evidence="18">
    <location>
        <begin position="160"/>
        <end position="197"/>
    </location>
</feature>
<evidence type="ECO:0000259" key="19">
    <source>
        <dbReference type="Pfam" id="PF02896"/>
    </source>
</evidence>
<dbReference type="InterPro" id="IPR010121">
    <property type="entry name" value="Pyruvate_phosphate_dikinase"/>
</dbReference>
<dbReference type="OrthoDB" id="9765468at2"/>
<dbReference type="InterPro" id="IPR036637">
    <property type="entry name" value="Phosphohistidine_dom_sf"/>
</dbReference>
<keyword evidence="21" id="KW-1185">Reference proteome</keyword>
<feature type="active site" description="Tele-phosphohistidine intermediate" evidence="13">
    <location>
        <position position="607"/>
    </location>
</feature>
<gene>
    <name evidence="20" type="ORF">CH338_12645</name>
</gene>
<comment type="caution">
    <text evidence="20">The sequence shown here is derived from an EMBL/GenBank/DDBJ whole genome shotgun (WGS) entry which is preliminary data.</text>
</comment>
<dbReference type="InterPro" id="IPR008279">
    <property type="entry name" value="PEP-util_enz_mobile_dom"/>
</dbReference>
<dbReference type="EC" id="2.7.9.1" evidence="4"/>
<feature type="compositionally biased region" description="Low complexity" evidence="16">
    <location>
        <begin position="104"/>
        <end position="134"/>
    </location>
</feature>
<feature type="binding site" evidence="14">
    <location>
        <position position="920"/>
    </location>
    <ligand>
        <name>substrate</name>
    </ligand>
</feature>
<name>A0A327KSU3_9BRAD</name>
<proteinExistence type="inferred from homology"/>
<dbReference type="Gene3D" id="3.30.470.20">
    <property type="entry name" value="ATP-grasp fold, B domain"/>
    <property type="match status" value="1"/>
</dbReference>
<dbReference type="Gene3D" id="1.20.80.30">
    <property type="match status" value="1"/>
</dbReference>
<feature type="binding site" evidence="14">
    <location>
        <position position="919"/>
    </location>
    <ligand>
        <name>substrate</name>
    </ligand>
</feature>
<dbReference type="InterPro" id="IPR040442">
    <property type="entry name" value="Pyrv_kinase-like_dom_sf"/>
</dbReference>
<reference evidence="20 21" key="1">
    <citation type="submission" date="2017-07" db="EMBL/GenBank/DDBJ databases">
        <title>Draft Genome Sequences of Select Purple Nonsulfur Bacteria.</title>
        <authorList>
            <person name="Lasarre B."/>
            <person name="Mckinlay J.B."/>
        </authorList>
    </citation>
    <scope>NUCLEOTIDE SEQUENCE [LARGE SCALE GENOMIC DNA]</scope>
    <source>
        <strain evidence="20 21">DSM 11907</strain>
    </source>
</reference>
<feature type="domain" description="Pyruvate phosphate dikinase AMP/ATP-binding" evidence="18">
    <location>
        <begin position="203"/>
        <end position="435"/>
    </location>
</feature>
<evidence type="ECO:0000313" key="20">
    <source>
        <dbReference type="EMBL" id="RAI38458.1"/>
    </source>
</evidence>
<evidence type="ECO:0000256" key="1">
    <source>
        <dbReference type="ARBA" id="ARBA00001946"/>
    </source>
</evidence>
<feature type="region of interest" description="Disordered" evidence="16">
    <location>
        <begin position="1"/>
        <end position="134"/>
    </location>
</feature>
<comment type="function">
    <text evidence="2">Catalyzes the reversible phosphorylation of pyruvate and phosphate.</text>
</comment>
<comment type="cofactor">
    <cofactor evidence="1 15">
        <name>Mg(2+)</name>
        <dbReference type="ChEBI" id="CHEBI:18420"/>
    </cofactor>
</comment>
<dbReference type="InterPro" id="IPR018274">
    <property type="entry name" value="PEP_util_AS"/>
</dbReference>
<dbReference type="GO" id="GO:0050242">
    <property type="term" value="F:pyruvate, phosphate dikinase activity"/>
    <property type="evidence" value="ECO:0007669"/>
    <property type="project" value="UniProtKB-EC"/>
</dbReference>
<feature type="binding site" evidence="15">
    <location>
        <position position="897"/>
    </location>
    <ligand>
        <name>Mg(2+)</name>
        <dbReference type="ChEBI" id="CHEBI:18420"/>
    </ligand>
</feature>
<evidence type="ECO:0000259" key="17">
    <source>
        <dbReference type="Pfam" id="PF00391"/>
    </source>
</evidence>
<dbReference type="InterPro" id="IPR013815">
    <property type="entry name" value="ATP_grasp_subdomain_1"/>
</dbReference>
<evidence type="ECO:0000259" key="18">
    <source>
        <dbReference type="Pfam" id="PF01326"/>
    </source>
</evidence>
<dbReference type="InterPro" id="IPR002192">
    <property type="entry name" value="PPDK_AMP/ATP-bd"/>
</dbReference>
<organism evidence="20 21">
    <name type="scientific">Rhodoplanes elegans</name>
    <dbReference type="NCBI Taxonomy" id="29408"/>
    <lineage>
        <taxon>Bacteria</taxon>
        <taxon>Pseudomonadati</taxon>
        <taxon>Pseudomonadota</taxon>
        <taxon>Alphaproteobacteria</taxon>
        <taxon>Hyphomicrobiales</taxon>
        <taxon>Nitrobacteraceae</taxon>
        <taxon>Rhodoplanes</taxon>
    </lineage>
</organism>
<evidence type="ECO:0000256" key="16">
    <source>
        <dbReference type="SAM" id="MobiDB-lite"/>
    </source>
</evidence>
<dbReference type="Gene3D" id="3.30.1490.20">
    <property type="entry name" value="ATP-grasp fold, A domain"/>
    <property type="match status" value="1"/>
</dbReference>
<dbReference type="GO" id="GO:0046872">
    <property type="term" value="F:metal ion binding"/>
    <property type="evidence" value="ECO:0007669"/>
    <property type="project" value="UniProtKB-KW"/>
</dbReference>
<protein>
    <recommendedName>
        <fullName evidence="5">Pyruvate, phosphate dikinase</fullName>
        <ecNumber evidence="4">2.7.9.1</ecNumber>
    </recommendedName>
    <alternativeName>
        <fullName evidence="12">Pyruvate, orthophosphate dikinase</fullName>
    </alternativeName>
</protein>
<dbReference type="PROSITE" id="PS00370">
    <property type="entry name" value="PEP_ENZYMES_PHOS_SITE"/>
    <property type="match status" value="1"/>
</dbReference>
<keyword evidence="7 15" id="KW-0479">Metal-binding</keyword>
<dbReference type="AlphaFoldDB" id="A0A327KSU3"/>
<feature type="compositionally biased region" description="Low complexity" evidence="16">
    <location>
        <begin position="13"/>
        <end position="97"/>
    </location>
</feature>
<dbReference type="PANTHER" id="PTHR22931">
    <property type="entry name" value="PHOSPHOENOLPYRUVATE DIKINASE-RELATED"/>
    <property type="match status" value="1"/>
</dbReference>
<feature type="domain" description="PEP-utilising enzyme C-terminal" evidence="19">
    <location>
        <begin position="671"/>
        <end position="1021"/>
    </location>
</feature>
<accession>A0A327KSU3</accession>
<dbReference type="Gene3D" id="3.50.30.10">
    <property type="entry name" value="Phosphohistidine domain"/>
    <property type="match status" value="1"/>
</dbReference>
<evidence type="ECO:0000256" key="3">
    <source>
        <dbReference type="ARBA" id="ARBA00007837"/>
    </source>
</evidence>
<evidence type="ECO:0000256" key="13">
    <source>
        <dbReference type="PIRSR" id="PIRSR000853-1"/>
    </source>
</evidence>
<evidence type="ECO:0000256" key="14">
    <source>
        <dbReference type="PIRSR" id="PIRSR000853-2"/>
    </source>
</evidence>
<comment type="similarity">
    <text evidence="3">Belongs to the PEP-utilizing enzyme family.</text>
</comment>
<dbReference type="Gene3D" id="3.20.20.60">
    <property type="entry name" value="Phosphoenolpyruvate-binding domains"/>
    <property type="match status" value="1"/>
</dbReference>
<dbReference type="GO" id="GO:0005524">
    <property type="term" value="F:ATP binding"/>
    <property type="evidence" value="ECO:0007669"/>
    <property type="project" value="UniProtKB-KW"/>
</dbReference>
<evidence type="ECO:0000256" key="15">
    <source>
        <dbReference type="PIRSR" id="PIRSR000853-3"/>
    </source>
</evidence>
<dbReference type="InterPro" id="IPR000121">
    <property type="entry name" value="PEP_util_C"/>
</dbReference>
<feature type="domain" description="PEP-utilising enzyme mobile" evidence="17">
    <location>
        <begin position="574"/>
        <end position="655"/>
    </location>
</feature>
<evidence type="ECO:0000256" key="12">
    <source>
        <dbReference type="ARBA" id="ARBA00032883"/>
    </source>
</evidence>
<keyword evidence="20" id="KW-0670">Pyruvate</keyword>
<feature type="binding site" evidence="14">
    <location>
        <position position="713"/>
    </location>
    <ligand>
        <name>substrate</name>
    </ligand>
</feature>